<protein>
    <submittedName>
        <fullName evidence="5">ATPase family protein associated with various cellular activities (AAA)</fullName>
    </submittedName>
</protein>
<reference evidence="5 6" key="1">
    <citation type="submission" date="2018-01" db="EMBL/GenBank/DDBJ databases">
        <title>Genomic Encyclopedia of Type Strains, Phase I: the one thousand microbial genomes (KMG-I) project.</title>
        <authorList>
            <person name="Goeker M."/>
        </authorList>
    </citation>
    <scope>NUCLEOTIDE SEQUENCE [LARGE SCALE GENOMIC DNA]</scope>
    <source>
        <strain evidence="5 6">DSM 17960</strain>
    </source>
</reference>
<keyword evidence="2" id="KW-0547">Nucleotide-binding</keyword>
<keyword evidence="6" id="KW-1185">Reference proteome</keyword>
<evidence type="ECO:0000259" key="4">
    <source>
        <dbReference type="SMART" id="SM00382"/>
    </source>
</evidence>
<keyword evidence="3" id="KW-0067">ATP-binding</keyword>
<dbReference type="Gene3D" id="3.40.50.300">
    <property type="entry name" value="P-loop containing nucleotide triphosphate hydrolases"/>
    <property type="match status" value="1"/>
</dbReference>
<dbReference type="InterPro" id="IPR050221">
    <property type="entry name" value="26S_Proteasome_ATPase"/>
</dbReference>
<evidence type="ECO:0000256" key="2">
    <source>
        <dbReference type="ARBA" id="ARBA00022741"/>
    </source>
</evidence>
<dbReference type="EMBL" id="PQNY01000005">
    <property type="protein sequence ID" value="POS02117.1"/>
    <property type="molecule type" value="Genomic_DNA"/>
</dbReference>
<sequence>MKTEQQTILKAIEKIHNCAKGSKLEREKFHVVENEIKQLNIYFELSTNESIILASIISLSILEDIGLKDLISYYDMESLAFLSYYQDIQNLVDRNIIEKKNAHRSKVDEYSVKKHIVQYILADKAIPNELIQISIKESSFQDFLDEMDKLSDMRDVNEIEYNQFFYEFKALFEKYHNYKLVAFAAKNLEPIESFVFFDVIIDAIAQGENNFSSSLQSTVDDFTNSKRSSYNFITDFIEGKTNLNRLNLVEKDNTNFSNRHKIQLTEKAIMMLNEMEGIKIGYITSQNEKLIYPAKIPKIKLLYNNDEKMNLEPIIKSMPQSSFMQLQAKLAEKNMPKGLTTLLYGLPGTVKTETVFQLAKRYNRPVYKVDIAETKSMWFGESQKLVKKIFTDYYKFQKQEKVCPILLFNEADAIIGKRKSAGSTSTSDTENAIQNILLEEMENFEGILFATSNLVDNLDPAFERRFLFKIKFDNPTIQNAAMIWKQKLSILTKKEALFLASEFKFSGGEMENIARKCLMEEVVLGKRIDFEKILFFCKNEKWNSKINQKTSKIGF</sequence>
<dbReference type="RefSeq" id="WP_103725560.1">
    <property type="nucleotide sequence ID" value="NZ_PQNY01000005.1"/>
</dbReference>
<dbReference type="OrthoDB" id="7438987at2"/>
<gene>
    <name evidence="5" type="ORF">Q361_1056</name>
</gene>
<dbReference type="GO" id="GO:0005524">
    <property type="term" value="F:ATP binding"/>
    <property type="evidence" value="ECO:0007669"/>
    <property type="project" value="UniProtKB-KW"/>
</dbReference>
<feature type="domain" description="AAA+ ATPase" evidence="4">
    <location>
        <begin position="337"/>
        <end position="476"/>
    </location>
</feature>
<dbReference type="InterPro" id="IPR003593">
    <property type="entry name" value="AAA+_ATPase"/>
</dbReference>
<evidence type="ECO:0000313" key="6">
    <source>
        <dbReference type="Proteomes" id="UP000237056"/>
    </source>
</evidence>
<accession>A0A2S4N8U5</accession>
<dbReference type="SUPFAM" id="SSF52540">
    <property type="entry name" value="P-loop containing nucleoside triphosphate hydrolases"/>
    <property type="match status" value="1"/>
</dbReference>
<dbReference type="SMART" id="SM00382">
    <property type="entry name" value="AAA"/>
    <property type="match status" value="1"/>
</dbReference>
<evidence type="ECO:0000313" key="5">
    <source>
        <dbReference type="EMBL" id="POS02117.1"/>
    </source>
</evidence>
<evidence type="ECO:0000256" key="3">
    <source>
        <dbReference type="ARBA" id="ARBA00022840"/>
    </source>
</evidence>
<dbReference type="Proteomes" id="UP000237056">
    <property type="component" value="Unassembled WGS sequence"/>
</dbReference>
<comment type="similarity">
    <text evidence="1">Belongs to the AAA ATPase family.</text>
</comment>
<dbReference type="AlphaFoldDB" id="A0A2S4N8U5"/>
<proteinExistence type="inferred from homology"/>
<comment type="caution">
    <text evidence="5">The sequence shown here is derived from an EMBL/GenBank/DDBJ whole genome shotgun (WGS) entry which is preliminary data.</text>
</comment>
<name>A0A2S4N8U5_9FLAO</name>
<dbReference type="InterPro" id="IPR027417">
    <property type="entry name" value="P-loop_NTPase"/>
</dbReference>
<dbReference type="CDD" id="cd19481">
    <property type="entry name" value="RecA-like_protease"/>
    <property type="match status" value="1"/>
</dbReference>
<dbReference type="PANTHER" id="PTHR23073">
    <property type="entry name" value="26S PROTEASOME REGULATORY SUBUNIT"/>
    <property type="match status" value="1"/>
</dbReference>
<dbReference type="GO" id="GO:0016887">
    <property type="term" value="F:ATP hydrolysis activity"/>
    <property type="evidence" value="ECO:0007669"/>
    <property type="project" value="InterPro"/>
</dbReference>
<organism evidence="5 6">
    <name type="scientific">Flavobacterium croceum DSM 17960</name>
    <dbReference type="NCBI Taxonomy" id="1121886"/>
    <lineage>
        <taxon>Bacteria</taxon>
        <taxon>Pseudomonadati</taxon>
        <taxon>Bacteroidota</taxon>
        <taxon>Flavobacteriia</taxon>
        <taxon>Flavobacteriales</taxon>
        <taxon>Flavobacteriaceae</taxon>
        <taxon>Flavobacterium</taxon>
    </lineage>
</organism>
<evidence type="ECO:0000256" key="1">
    <source>
        <dbReference type="ARBA" id="ARBA00006914"/>
    </source>
</evidence>
<dbReference type="InterPro" id="IPR003959">
    <property type="entry name" value="ATPase_AAA_core"/>
</dbReference>
<dbReference type="Pfam" id="PF00004">
    <property type="entry name" value="AAA"/>
    <property type="match status" value="1"/>
</dbReference>